<proteinExistence type="predicted"/>
<accession>K6V7S3</accession>
<dbReference type="STRING" id="100225.SAMN05421595_0795"/>
<dbReference type="Pfam" id="PF02811">
    <property type="entry name" value="PHP"/>
    <property type="match status" value="1"/>
</dbReference>
<dbReference type="Gene3D" id="3.20.20.140">
    <property type="entry name" value="Metal-dependent hydrolases"/>
    <property type="match status" value="1"/>
</dbReference>
<dbReference type="CDD" id="cd07438">
    <property type="entry name" value="PHP_HisPPase_AMP"/>
    <property type="match status" value="1"/>
</dbReference>
<dbReference type="InterPro" id="IPR003141">
    <property type="entry name" value="Pol/His_phosphatase_N"/>
</dbReference>
<dbReference type="GO" id="GO:0035312">
    <property type="term" value="F:5'-3' DNA exonuclease activity"/>
    <property type="evidence" value="ECO:0007669"/>
    <property type="project" value="TreeGrafter"/>
</dbReference>
<dbReference type="AlphaFoldDB" id="K6V7S3"/>
<keyword evidence="3" id="KW-1185">Reference proteome</keyword>
<dbReference type="Proteomes" id="UP000008495">
    <property type="component" value="Unassembled WGS sequence"/>
</dbReference>
<dbReference type="InterPro" id="IPR004013">
    <property type="entry name" value="PHP_dom"/>
</dbReference>
<dbReference type="SUPFAM" id="SSF89550">
    <property type="entry name" value="PHP domain-like"/>
    <property type="match status" value="1"/>
</dbReference>
<feature type="domain" description="Polymerase/histidinol phosphatase N-terminal" evidence="1">
    <location>
        <begin position="3"/>
        <end position="68"/>
    </location>
</feature>
<dbReference type="Gene3D" id="1.10.150.650">
    <property type="match status" value="1"/>
</dbReference>
<dbReference type="InterPro" id="IPR016195">
    <property type="entry name" value="Pol/histidinol_Pase-like"/>
</dbReference>
<dbReference type="EMBL" id="BAGZ01000008">
    <property type="protein sequence ID" value="GAB78278.1"/>
    <property type="molecule type" value="Genomic_DNA"/>
</dbReference>
<dbReference type="RefSeq" id="WP_006503033.1">
    <property type="nucleotide sequence ID" value="NZ_BAGZ01000008.1"/>
</dbReference>
<evidence type="ECO:0000313" key="2">
    <source>
        <dbReference type="EMBL" id="GAB78278.1"/>
    </source>
</evidence>
<dbReference type="PANTHER" id="PTHR42924">
    <property type="entry name" value="EXONUCLEASE"/>
    <property type="match status" value="1"/>
</dbReference>
<dbReference type="SMART" id="SM00481">
    <property type="entry name" value="POLIIIAc"/>
    <property type="match status" value="1"/>
</dbReference>
<sequence length="281" mass="30158">MLIDLHAHSQASDGSDTPGELVAQAHACGLDVVAITDHDTTDGWDEAATAAHTHGITLVRGIELTCTSGDTTVHLLGYLHDPTDQAMLTEIARARTSRERRAETITAALAADLTLTYEDVLAQVAPGATVGRPHIADALVARGHVVDRAEAFARYLHDGSPYYRPHYSPDVFDGLRLILAAKGIPVIAHPFAARRGRILDERTLADLADAGLVGIEAHHLDHTPAQTRQALETAARHRLVVTGSSDYHGTGKTHRLADRTTDPGQFRALLDRETATEVIGP</sequence>
<protein>
    <recommendedName>
        <fullName evidence="1">Polymerase/histidinol phosphatase N-terminal domain-containing protein</fullName>
    </recommendedName>
</protein>
<gene>
    <name evidence="2" type="ORF">AUCHE_08_05240</name>
</gene>
<organism evidence="2 3">
    <name type="scientific">Austwickia chelonae NBRC 105200</name>
    <dbReference type="NCBI Taxonomy" id="1184607"/>
    <lineage>
        <taxon>Bacteria</taxon>
        <taxon>Bacillati</taxon>
        <taxon>Actinomycetota</taxon>
        <taxon>Actinomycetes</taxon>
        <taxon>Micrococcales</taxon>
        <taxon>Dermatophilaceae</taxon>
        <taxon>Austwickia</taxon>
    </lineage>
</organism>
<evidence type="ECO:0000313" key="3">
    <source>
        <dbReference type="Proteomes" id="UP000008495"/>
    </source>
</evidence>
<name>K6V7S3_9MICO</name>
<dbReference type="PANTHER" id="PTHR42924:SF3">
    <property type="entry name" value="POLYMERASE_HISTIDINOL PHOSPHATASE N-TERMINAL DOMAIN-CONTAINING PROTEIN"/>
    <property type="match status" value="1"/>
</dbReference>
<dbReference type="InterPro" id="IPR052018">
    <property type="entry name" value="PHP_domain"/>
</dbReference>
<reference evidence="2 3" key="1">
    <citation type="submission" date="2012-08" db="EMBL/GenBank/DDBJ databases">
        <title>Whole genome shotgun sequence of Austwickia chelonae NBRC 105200.</title>
        <authorList>
            <person name="Yoshida I."/>
            <person name="Hosoyama A."/>
            <person name="Tsuchikane K."/>
            <person name="Katsumata H."/>
            <person name="Ando Y."/>
            <person name="Ohji S."/>
            <person name="Hamada M."/>
            <person name="Tamura T."/>
            <person name="Yamazoe A."/>
            <person name="Yamazaki S."/>
            <person name="Fujita N."/>
        </authorList>
    </citation>
    <scope>NUCLEOTIDE SEQUENCE [LARGE SCALE GENOMIC DNA]</scope>
    <source>
        <strain evidence="2 3">NBRC 105200</strain>
    </source>
</reference>
<evidence type="ECO:0000259" key="1">
    <source>
        <dbReference type="SMART" id="SM00481"/>
    </source>
</evidence>
<comment type="caution">
    <text evidence="2">The sequence shown here is derived from an EMBL/GenBank/DDBJ whole genome shotgun (WGS) entry which is preliminary data.</text>
</comment>
<dbReference type="GO" id="GO:0004534">
    <property type="term" value="F:5'-3' RNA exonuclease activity"/>
    <property type="evidence" value="ECO:0007669"/>
    <property type="project" value="TreeGrafter"/>
</dbReference>
<dbReference type="OrthoDB" id="9804333at2"/>
<dbReference type="eggNOG" id="COG0613">
    <property type="taxonomic scope" value="Bacteria"/>
</dbReference>